<dbReference type="KEGG" id="rce:RC1_0090"/>
<dbReference type="Proteomes" id="UP000001591">
    <property type="component" value="Chromosome"/>
</dbReference>
<accession>B6IQ03</accession>
<dbReference type="OrthoDB" id="7325240at2"/>
<dbReference type="EMBL" id="CP000613">
    <property type="protein sequence ID" value="ACI97539.1"/>
    <property type="molecule type" value="Genomic_DNA"/>
</dbReference>
<sequence>MRDARFILPGVRAALEAKAPADHGHVLDDVAGLSATLAGKAPAAHTHALSDLPVATAGESHAARLVRADDPRLSDSRAPLAHGHALADLPVAGPGESSAAKLVRADDPRLSGGGEAGGPAALRNLVVNGCARVSHRPAAPLASTWQPGEVDLWRVRADGNPSAGTVKRATGVFTLSPSGSACLVQGATLGSGGAFHWRLRLEGADALRLRHGPAVLSARAYHDCGRDVGWTLTLARAGAPDGFASVSTIATTTVTVPHDSNTDLVLAVPDMGACETGLQITFTAACGAVSGRWFYLGAVQLEAGSTATEFDLRPIALETALVHRQLRPIATAVGRANSGTNVQLSVSHSGLRAPPEYQTTAPLTITDMVTANFTQASLGLGTIHERTADGGRFDVGTFSGLTSGTPVVLTSLGGRILASAEL</sequence>
<protein>
    <submittedName>
        <fullName evidence="1">Phage tail fiber repeat family protein</fullName>
    </submittedName>
</protein>
<reference evidence="1 2" key="1">
    <citation type="journal article" date="2010" name="BMC Genomics">
        <title>Metabolic flexibility revealed in the genome of the cyst-forming alpha-1 proteobacterium Rhodospirillum centenum.</title>
        <authorList>
            <person name="Lu Y.K."/>
            <person name="Marden J."/>
            <person name="Han M."/>
            <person name="Swingley W.D."/>
            <person name="Mastrian S.D."/>
            <person name="Chowdhury S.R."/>
            <person name="Hao J."/>
            <person name="Helmy T."/>
            <person name="Kim S."/>
            <person name="Kurdoglu A.A."/>
            <person name="Matthies H.J."/>
            <person name="Rollo D."/>
            <person name="Stothard P."/>
            <person name="Blankenship R.E."/>
            <person name="Bauer C.E."/>
            <person name="Touchman J.W."/>
        </authorList>
    </citation>
    <scope>NUCLEOTIDE SEQUENCE [LARGE SCALE GENOMIC DNA]</scope>
    <source>
        <strain evidence="2">ATCC 51521 / SW</strain>
    </source>
</reference>
<dbReference type="STRING" id="414684.RC1_0090"/>
<dbReference type="HOGENOM" id="CLU_650314_0_0_5"/>
<evidence type="ECO:0000313" key="2">
    <source>
        <dbReference type="Proteomes" id="UP000001591"/>
    </source>
</evidence>
<keyword evidence="2" id="KW-1185">Reference proteome</keyword>
<evidence type="ECO:0000313" key="1">
    <source>
        <dbReference type="EMBL" id="ACI97539.1"/>
    </source>
</evidence>
<organism evidence="1 2">
    <name type="scientific">Rhodospirillum centenum (strain ATCC 51521 / SW)</name>
    <dbReference type="NCBI Taxonomy" id="414684"/>
    <lineage>
        <taxon>Bacteria</taxon>
        <taxon>Pseudomonadati</taxon>
        <taxon>Pseudomonadota</taxon>
        <taxon>Alphaproteobacteria</taxon>
        <taxon>Rhodospirillales</taxon>
        <taxon>Rhodospirillaceae</taxon>
        <taxon>Rhodospirillum</taxon>
    </lineage>
</organism>
<gene>
    <name evidence="1" type="ordered locus">RC1_0090</name>
</gene>
<dbReference type="AlphaFoldDB" id="B6IQ03"/>
<dbReference type="RefSeq" id="WP_012565330.1">
    <property type="nucleotide sequence ID" value="NC_011420.2"/>
</dbReference>
<proteinExistence type="predicted"/>
<name>B6IQ03_RHOCS</name>